<dbReference type="PANTHER" id="PTHR35292:SF13">
    <property type="entry name" value="OS03G0581800 PROTEIN"/>
    <property type="match status" value="1"/>
</dbReference>
<evidence type="ECO:0000256" key="1">
    <source>
        <dbReference type="SAM" id="MobiDB-lite"/>
    </source>
</evidence>
<name>A0A7S3F3T3_9VIRI</name>
<evidence type="ECO:0000313" key="2">
    <source>
        <dbReference type="EMBL" id="CAE0125007.1"/>
    </source>
</evidence>
<gene>
    <name evidence="2" type="ORF">PSIN1315_LOCUS353</name>
</gene>
<accession>A0A7S3F3T3</accession>
<proteinExistence type="predicted"/>
<dbReference type="PANTHER" id="PTHR35292">
    <property type="entry name" value="EXPRESSED PROTEIN"/>
    <property type="match status" value="1"/>
</dbReference>
<protein>
    <submittedName>
        <fullName evidence="2">Uncharacterized protein</fullName>
    </submittedName>
</protein>
<reference evidence="2" key="1">
    <citation type="submission" date="2021-01" db="EMBL/GenBank/DDBJ databases">
        <authorList>
            <person name="Corre E."/>
            <person name="Pelletier E."/>
            <person name="Niang G."/>
            <person name="Scheremetjew M."/>
            <person name="Finn R."/>
            <person name="Kale V."/>
            <person name="Holt S."/>
            <person name="Cochrane G."/>
            <person name="Meng A."/>
            <person name="Brown T."/>
            <person name="Cohen L."/>
        </authorList>
    </citation>
    <scope>NUCLEOTIDE SEQUENCE</scope>
    <source>
        <strain evidence="2">RCC927</strain>
    </source>
</reference>
<dbReference type="AlphaFoldDB" id="A0A7S3F3T3"/>
<organism evidence="2">
    <name type="scientific">Prasinoderma singulare</name>
    <dbReference type="NCBI Taxonomy" id="676789"/>
    <lineage>
        <taxon>Eukaryota</taxon>
        <taxon>Viridiplantae</taxon>
        <taxon>Prasinodermophyta</taxon>
        <taxon>Prasinodermophyceae</taxon>
        <taxon>Prasinodermales</taxon>
        <taxon>Prasinodermaceae</taxon>
        <taxon>Prasinoderma</taxon>
    </lineage>
</organism>
<feature type="region of interest" description="Disordered" evidence="1">
    <location>
        <begin position="1"/>
        <end position="24"/>
    </location>
</feature>
<dbReference type="EMBL" id="HBHY01000559">
    <property type="protein sequence ID" value="CAE0125007.1"/>
    <property type="molecule type" value="Transcribed_RNA"/>
</dbReference>
<sequence length="107" mass="11413">MLSRVSSRIVQRATRGAARPLAPRRGYAAAAEGEAKVAWPWEAPTDPLKWKEEHFVLTILACWGVVIYGGMKSMGGGSKEAAPAAAEGGDDAEWAQWAAAMEAEEAK</sequence>
<feature type="compositionally biased region" description="Low complexity" evidence="1">
    <location>
        <begin position="12"/>
        <end position="24"/>
    </location>
</feature>